<sequence>MAISSIGSAFGSGTSTAAVDVADIVSRLMSAENRPLDAINQKIASKELVISELGTIKTKAATLLDAVKVFENPNTYINTSATSDNTKVLNVSASNTASVGSYVVNVSQVAQRSLYNITGFASATDLLRTTSNNGFQMTVGSTIYSSNGSKTVNGTTTANAITAIGTSPTAESLKNWINDLRSVTQVSATLAQMDNNQWTLFISGDNEGANYDFSITGLQTDLVISGFDSENDVLSLDATNGFQLTHDGITYKTRGAGANVSAITGTGSNGAILLKDIKTWIENLSSTSNLNLIPSIELNGDLLIAQGTGNGSVINVSGINASVTSVNSDPLPLIASTQRQRTESALFTFSNLKTGDSLTIAGLTMTAKQDLTSSQAATAFNTMRDGVLPNIVSSLVDGNRSDAVTGQATIEISNVVLPTAYGTYKLTSLGSVLTMTKYVDNVATNSSSIQIITSGTSNSGANPPTVLFQSALNGQTNLSFGALGSFRVNTVLAATSAETATEIASKILNAIDSAGQVTANAWVSVPNADWANTAKTNLSATDATVMKAVITTTGNTLIRIAASTTASLGAVTGYTGLTGMDDGLVTEMAFIGTAAQLSAALKTLEAKSPDGLGKVAVHIVPSNISVRVDSVTGGISYYKAVTSVATWTNARTIAKSSTHQITTVNGTLTGYLSNVTSAAETAFLAAKLPAGNRDYWIGGSDLTLEGTWRWADGPEANQVISYSNWASGQPNNRSNEDFAEINGSAYSSKWNDDRAANTGNFYVEYNVAANSTLLRRELSLPSPGVVIISNNTDPNVVSALNYANFSGAVSGYTTGINGSQLTFTSTQLLTDISPNIAYSFTPASGSSTNFAAPVITEGGDYALATALLALPTHGLNQGDSVTVGGLRFTASRAASSAEIASAFANLANGASTGSGTAYGSYSGAISGFSSGAVVNTNQVLFTQIDSGTANSIASLANIASSTNIALVIAGTGLTVDKFTTAQDATFTVDDKSYTKTTNTVGDVISGLTLQLTGDAGIANVSVVLGEDKSEVSIKSFMTAYNDLIKATNTMNANSANSDKPGTFANSPTSLSFISDIKRKVADGATYNIGKTDSAGRPYTMSLSSLGLDYQLDGTLSYSATSLASAKSQGLRDKLLSGLRIGYSSSTDNLADLLKSQMSSIGVLTNQTSSGAESLSSLNKEKDRLEERLNKIQAGYIAQYSNLNKLLFQLNSTSQSLTSALDGLKNA</sequence>
<keyword evidence="9" id="KW-0282">Flagellum</keyword>
<evidence type="ECO:0000256" key="7">
    <source>
        <dbReference type="ARBA" id="ARBA00033192"/>
    </source>
</evidence>
<dbReference type="AlphaFoldDB" id="A0AAU8A1L7"/>
<keyword evidence="5" id="KW-0975">Bacterial flagellum</keyword>
<dbReference type="InterPro" id="IPR034007">
    <property type="entry name" value="CTLD_bac"/>
</dbReference>
<comment type="similarity">
    <text evidence="2">Belongs to the FliD family.</text>
</comment>
<dbReference type="GO" id="GO:0009421">
    <property type="term" value="C:bacterial-type flagellum filament cap"/>
    <property type="evidence" value="ECO:0007669"/>
    <property type="project" value="InterPro"/>
</dbReference>
<dbReference type="GO" id="GO:0007155">
    <property type="term" value="P:cell adhesion"/>
    <property type="evidence" value="ECO:0007669"/>
    <property type="project" value="InterPro"/>
</dbReference>
<dbReference type="Pfam" id="PF00059">
    <property type="entry name" value="Lectin_C"/>
    <property type="match status" value="1"/>
</dbReference>
<dbReference type="GO" id="GO:0009424">
    <property type="term" value="C:bacterial-type flagellum hook"/>
    <property type="evidence" value="ECO:0007669"/>
    <property type="project" value="InterPro"/>
</dbReference>
<dbReference type="SMART" id="SM00034">
    <property type="entry name" value="CLECT"/>
    <property type="match status" value="1"/>
</dbReference>
<keyword evidence="9" id="KW-0969">Cilium</keyword>
<proteinExistence type="inferred from homology"/>
<keyword evidence="9" id="KW-0966">Cell projection</keyword>
<dbReference type="InterPro" id="IPR003481">
    <property type="entry name" value="FliD_N"/>
</dbReference>
<dbReference type="CDD" id="cd03603">
    <property type="entry name" value="CLECT_VCBS"/>
    <property type="match status" value="1"/>
</dbReference>
<evidence type="ECO:0000256" key="2">
    <source>
        <dbReference type="ARBA" id="ARBA00009764"/>
    </source>
</evidence>
<dbReference type="Gene3D" id="3.10.100.10">
    <property type="entry name" value="Mannose-Binding Protein A, subunit A"/>
    <property type="match status" value="1"/>
</dbReference>
<evidence type="ECO:0000256" key="5">
    <source>
        <dbReference type="ARBA" id="ARBA00023143"/>
    </source>
</evidence>
<name>A0AAU8A1L7_9BURK</name>
<dbReference type="InterPro" id="IPR001304">
    <property type="entry name" value="C-type_lectin-like"/>
</dbReference>
<protein>
    <recommendedName>
        <fullName evidence="7">Filament cap protein</fullName>
    </recommendedName>
    <alternativeName>
        <fullName evidence="6">Flagellar cap protein</fullName>
    </alternativeName>
</protein>
<comment type="subunit">
    <text evidence="3">Homopentamer.</text>
</comment>
<dbReference type="Pfam" id="PF02465">
    <property type="entry name" value="FliD_N"/>
    <property type="match status" value="1"/>
</dbReference>
<feature type="domain" description="C-type lectin" evidence="8">
    <location>
        <begin position="632"/>
        <end position="764"/>
    </location>
</feature>
<evidence type="ECO:0000256" key="3">
    <source>
        <dbReference type="ARBA" id="ARBA00011255"/>
    </source>
</evidence>
<evidence type="ECO:0000256" key="1">
    <source>
        <dbReference type="ARBA" id="ARBA00004365"/>
    </source>
</evidence>
<dbReference type="InterPro" id="IPR040026">
    <property type="entry name" value="FliD"/>
</dbReference>
<dbReference type="PANTHER" id="PTHR30288:SF0">
    <property type="entry name" value="FLAGELLAR HOOK-ASSOCIATED PROTEIN 2"/>
    <property type="match status" value="1"/>
</dbReference>
<dbReference type="EMBL" id="CP099959">
    <property type="protein sequence ID" value="XCC57308.1"/>
    <property type="molecule type" value="Genomic_DNA"/>
</dbReference>
<evidence type="ECO:0000256" key="4">
    <source>
        <dbReference type="ARBA" id="ARBA00023054"/>
    </source>
</evidence>
<evidence type="ECO:0000259" key="8">
    <source>
        <dbReference type="PROSITE" id="PS50041"/>
    </source>
</evidence>
<dbReference type="GO" id="GO:0071973">
    <property type="term" value="P:bacterial-type flagellum-dependent cell motility"/>
    <property type="evidence" value="ECO:0007669"/>
    <property type="project" value="TreeGrafter"/>
</dbReference>
<dbReference type="InterPro" id="IPR010809">
    <property type="entry name" value="FliD_C"/>
</dbReference>
<dbReference type="SUPFAM" id="SSF56436">
    <property type="entry name" value="C-type lectin-like"/>
    <property type="match status" value="1"/>
</dbReference>
<gene>
    <name evidence="9" type="primary">fliD</name>
    <name evidence="9" type="ORF">NKE59_07365</name>
</gene>
<dbReference type="RefSeq" id="WP_353438338.1">
    <property type="nucleotide sequence ID" value="NZ_CP099959.1"/>
</dbReference>
<evidence type="ECO:0000256" key="6">
    <source>
        <dbReference type="ARBA" id="ARBA00033074"/>
    </source>
</evidence>
<dbReference type="PANTHER" id="PTHR30288">
    <property type="entry name" value="FLAGELLAR CAP/ASSEMBLY PROTEIN FLID"/>
    <property type="match status" value="1"/>
</dbReference>
<comment type="subcellular location">
    <subcellularLocation>
        <location evidence="1">Bacterial flagellum</location>
    </subcellularLocation>
</comment>
<reference evidence="9" key="1">
    <citation type="submission" date="2022-06" db="EMBL/GenBank/DDBJ databases">
        <title>New Polynucleobacter species.</title>
        <authorList>
            <person name="Hahn M.W."/>
        </authorList>
    </citation>
    <scope>NUCLEOTIDE SEQUENCE</scope>
    <source>
        <strain evidence="9">UK-FUSCHL-C3</strain>
    </source>
</reference>
<evidence type="ECO:0000313" key="9">
    <source>
        <dbReference type="EMBL" id="XCC57308.1"/>
    </source>
</evidence>
<dbReference type="InterPro" id="IPR016187">
    <property type="entry name" value="CTDL_fold"/>
</dbReference>
<accession>A0AAU8A1L7</accession>
<keyword evidence="4" id="KW-0175">Coiled coil</keyword>
<dbReference type="PROSITE" id="PS50041">
    <property type="entry name" value="C_TYPE_LECTIN_2"/>
    <property type="match status" value="1"/>
</dbReference>
<dbReference type="Pfam" id="PF07195">
    <property type="entry name" value="FliD_C"/>
    <property type="match status" value="1"/>
</dbReference>
<dbReference type="InterPro" id="IPR016186">
    <property type="entry name" value="C-type_lectin-like/link_sf"/>
</dbReference>
<organism evidence="9">
    <name type="scientific">Polynucleobacter sp. UK-FUSCHL-C3</name>
    <dbReference type="NCBI Taxonomy" id="2955208"/>
    <lineage>
        <taxon>Bacteria</taxon>
        <taxon>Pseudomonadati</taxon>
        <taxon>Pseudomonadota</taxon>
        <taxon>Betaproteobacteria</taxon>
        <taxon>Burkholderiales</taxon>
        <taxon>Burkholderiaceae</taxon>
        <taxon>Polynucleobacter</taxon>
    </lineage>
</organism>